<evidence type="ECO:0000259" key="2">
    <source>
        <dbReference type="Pfam" id="PF00535"/>
    </source>
</evidence>
<accession>A0A1C6JYD0</accession>
<sequence>MEKETKTSAEYSLEQSLQYYREKYKQLQEENVELTYTCARYRKQCEEMLCSTSWRVTRPLRAIKTAVYKIAHSNRVLLLMWRGLSYLKNQGVVSFFKKLWTVVAGERSSHSELGKKLTKKQLEEQRARRFEKQICISILVPLYNTDIAFLREMLDSVVRQTYPNWQLCLADGSDRDQAEIEAVVAQYQKDNQRILYRVLEENRGISENTNACAQMATGDFLALLDHDDILAPNALFEIVSAYNETGAQFIYTDEAMFERRITRILGYNLKSDYAPDTLRSYNYICHLSCFDKRLFEQVGGFRSKCDGSQDYDLVLRITEIANHVYHIPKVLYYWRSHPLSVASDISAKPYCLAAARTALADHLARVGLEGTVEDSTVLSTYKIRYALKGTPLISILIPNCDHVEDLRLCVNSILGLSTYENYEIIVIENNSTDPETFRYYAQLEESDRVQVVYWKDTFNYSAINNFGFQYAKGEYILLLNNDMEVISPDWMQEMLMFAQRDDVGAVGAKLYYPDDTVQHAGVILGIGGVAGHALKGSRRDEPGFMTRLQIAQDLSAVTAACMMIPRRVYQQVHGLDEGFEVAFNDVDLCMRIRQAGYLIVFTPYAELYHYESKSRGYEDTKEKQMRFSGEVKRFTDRWQKQLDAGDPYYNSNLTLKREDFSLR</sequence>
<dbReference type="CDD" id="cd04184">
    <property type="entry name" value="GT2_RfbC_Mx_like"/>
    <property type="match status" value="1"/>
</dbReference>
<evidence type="ECO:0000313" key="3">
    <source>
        <dbReference type="EMBL" id="SCJ86988.1"/>
    </source>
</evidence>
<feature type="coiled-coil region" evidence="1">
    <location>
        <begin position="17"/>
        <end position="44"/>
    </location>
</feature>
<protein>
    <submittedName>
        <fullName evidence="3">Hyaluronan synthase</fullName>
        <ecNumber evidence="3">2.4.1.212</ecNumber>
    </submittedName>
</protein>
<dbReference type="InterPro" id="IPR001173">
    <property type="entry name" value="Glyco_trans_2-like"/>
</dbReference>
<keyword evidence="3" id="KW-0328">Glycosyltransferase</keyword>
<dbReference type="SUPFAM" id="SSF53448">
    <property type="entry name" value="Nucleotide-diphospho-sugar transferases"/>
    <property type="match status" value="2"/>
</dbReference>
<dbReference type="EMBL" id="FMHG01000002">
    <property type="protein sequence ID" value="SCJ86988.1"/>
    <property type="molecule type" value="Genomic_DNA"/>
</dbReference>
<dbReference type="PANTHER" id="PTHR43179:SF7">
    <property type="entry name" value="RHAMNOSYLTRANSFERASE WBBL"/>
    <property type="match status" value="1"/>
</dbReference>
<reference evidence="3" key="1">
    <citation type="submission" date="2015-09" db="EMBL/GenBank/DDBJ databases">
        <authorList>
            <consortium name="Pathogen Informatics"/>
        </authorList>
    </citation>
    <scope>NUCLEOTIDE SEQUENCE</scope>
    <source>
        <strain evidence="3">2789STDY5834896</strain>
    </source>
</reference>
<dbReference type="Pfam" id="PF00535">
    <property type="entry name" value="Glycos_transf_2"/>
    <property type="match status" value="2"/>
</dbReference>
<proteinExistence type="predicted"/>
<dbReference type="AlphaFoldDB" id="A0A1C6JYD0"/>
<dbReference type="PANTHER" id="PTHR43179">
    <property type="entry name" value="RHAMNOSYLTRANSFERASE WBBL"/>
    <property type="match status" value="1"/>
</dbReference>
<dbReference type="EC" id="2.4.1.212" evidence="3"/>
<organism evidence="3">
    <name type="scientific">uncultured Anaerotruncus sp</name>
    <dbReference type="NCBI Taxonomy" id="905011"/>
    <lineage>
        <taxon>Bacteria</taxon>
        <taxon>Bacillati</taxon>
        <taxon>Bacillota</taxon>
        <taxon>Clostridia</taxon>
        <taxon>Eubacteriales</taxon>
        <taxon>Oscillospiraceae</taxon>
        <taxon>Anaerotruncus</taxon>
        <taxon>environmental samples</taxon>
    </lineage>
</organism>
<dbReference type="InterPro" id="IPR029044">
    <property type="entry name" value="Nucleotide-diphossugar_trans"/>
</dbReference>
<feature type="domain" description="Glycosyltransferase 2-like" evidence="2">
    <location>
        <begin position="137"/>
        <end position="251"/>
    </location>
</feature>
<dbReference type="GO" id="GO:0050501">
    <property type="term" value="F:hyaluronan synthase activity"/>
    <property type="evidence" value="ECO:0007669"/>
    <property type="project" value="UniProtKB-EC"/>
</dbReference>
<feature type="domain" description="Glycosyltransferase 2-like" evidence="2">
    <location>
        <begin position="394"/>
        <end position="570"/>
    </location>
</feature>
<name>A0A1C6JYD0_9FIRM</name>
<evidence type="ECO:0000256" key="1">
    <source>
        <dbReference type="SAM" id="Coils"/>
    </source>
</evidence>
<dbReference type="CDD" id="cd04186">
    <property type="entry name" value="GT_2_like_c"/>
    <property type="match status" value="1"/>
</dbReference>
<keyword evidence="3" id="KW-0808">Transferase</keyword>
<keyword evidence="1" id="KW-0175">Coiled coil</keyword>
<gene>
    <name evidence="3" type="primary">hyaD_2</name>
    <name evidence="3" type="ORF">SAMEA3545359_02418</name>
</gene>
<dbReference type="Gene3D" id="3.90.550.10">
    <property type="entry name" value="Spore Coat Polysaccharide Biosynthesis Protein SpsA, Chain A"/>
    <property type="match status" value="2"/>
</dbReference>